<keyword evidence="2" id="KW-1185">Reference proteome</keyword>
<evidence type="ECO:0000313" key="2">
    <source>
        <dbReference type="Proteomes" id="UP001144204"/>
    </source>
</evidence>
<proteinExistence type="predicted"/>
<comment type="caution">
    <text evidence="1">The sequence shown here is derived from an EMBL/GenBank/DDBJ whole genome shotgun (WGS) entry which is preliminary data.</text>
</comment>
<reference evidence="1" key="1">
    <citation type="submission" date="2022-07" db="EMBL/GenBank/DDBJ databases">
        <authorList>
            <person name="Kouya T."/>
            <person name="Ishiyama Y."/>
        </authorList>
    </citation>
    <scope>NUCLEOTIDE SEQUENCE</scope>
    <source>
        <strain evidence="1">WR16-4</strain>
    </source>
</reference>
<protein>
    <submittedName>
        <fullName evidence="1">Uncharacterized protein</fullName>
    </submittedName>
</protein>
<reference evidence="1" key="2">
    <citation type="journal article" date="2023" name="PLoS ONE">
        <title>Philodulcilactobacillus myokoensis gen. nov., sp. nov., a fructophilic, acidophilic, and agar-phobic lactic acid bacterium isolated from fermented vegetable extracts.</title>
        <authorList>
            <person name="Kouya T."/>
            <person name="Ishiyama Y."/>
            <person name="Ohashi S."/>
            <person name="Kumakubo R."/>
            <person name="Yamazaki T."/>
            <person name="Otaki T."/>
        </authorList>
    </citation>
    <scope>NUCLEOTIDE SEQUENCE</scope>
    <source>
        <strain evidence="1">WR16-4</strain>
    </source>
</reference>
<accession>A0A9W6B1S5</accession>
<dbReference type="RefSeq" id="WP_286136289.1">
    <property type="nucleotide sequence ID" value="NZ_BRPL01000002.1"/>
</dbReference>
<gene>
    <name evidence="1" type="ORF">WR164_08070</name>
</gene>
<sequence>MLLKPEIINKILNNDNSIKRARAILNNHWSSIYNQNPLMVNKMNIDDIKLAKTLLASNLIQSQINFKNYKSIHEFIIKNDKFIENSAKEFLLMPFN</sequence>
<dbReference type="Proteomes" id="UP001144204">
    <property type="component" value="Unassembled WGS sequence"/>
</dbReference>
<organism evidence="1 2">
    <name type="scientific">Philodulcilactobacillus myokoensis</name>
    <dbReference type="NCBI Taxonomy" id="2929573"/>
    <lineage>
        <taxon>Bacteria</taxon>
        <taxon>Bacillati</taxon>
        <taxon>Bacillota</taxon>
        <taxon>Bacilli</taxon>
        <taxon>Lactobacillales</taxon>
        <taxon>Lactobacillaceae</taxon>
        <taxon>Philodulcilactobacillus</taxon>
    </lineage>
</organism>
<dbReference type="AlphaFoldDB" id="A0A9W6B1S5"/>
<dbReference type="EMBL" id="BRPL01000002">
    <property type="protein sequence ID" value="GLB46828.1"/>
    <property type="molecule type" value="Genomic_DNA"/>
</dbReference>
<evidence type="ECO:0000313" key="1">
    <source>
        <dbReference type="EMBL" id="GLB46828.1"/>
    </source>
</evidence>
<name>A0A9W6B1S5_9LACO</name>